<organism evidence="2 3">
    <name type="scientific">Rhizosphaericola mali</name>
    <dbReference type="NCBI Taxonomy" id="2545455"/>
    <lineage>
        <taxon>Bacteria</taxon>
        <taxon>Pseudomonadati</taxon>
        <taxon>Bacteroidota</taxon>
        <taxon>Chitinophagia</taxon>
        <taxon>Chitinophagales</taxon>
        <taxon>Chitinophagaceae</taxon>
        <taxon>Rhizosphaericola</taxon>
    </lineage>
</organism>
<feature type="domain" description="Outer membrane protein beta-barrel" evidence="1">
    <location>
        <begin position="24"/>
        <end position="242"/>
    </location>
</feature>
<sequence>MKYYFIAGTLFLFVLGGSINMALAQEKGKRYLGIKGGLSIPNLSAGGSAQTELNTGYSSATGTDFAIFYEVKHSSRLSFSTQLEYCTEGGKKNGFQALPTPDALAPYFTGQQRAVPSLVYADYNCKAKMNYLLLSEMAKYRLPLAKSSPLSFYAEAGPFVGLLLSAHQVTSGQSNIYADKTQQENITEISGAGEQSLENDQNIRNQLHKFNFGIEGDIGFAYTIRRSKIFIEGGGNYGFLNIQKGTANGKNRIGAGIVRMGYALEL</sequence>
<dbReference type="KEGG" id="arac:E0W69_004915"/>
<dbReference type="OrthoDB" id="947434at2"/>
<protein>
    <submittedName>
        <fullName evidence="2">PorT family protein</fullName>
    </submittedName>
</protein>
<proteinExistence type="predicted"/>
<gene>
    <name evidence="2" type="ORF">E0W69_004915</name>
</gene>
<evidence type="ECO:0000313" key="3">
    <source>
        <dbReference type="Proteomes" id="UP000292424"/>
    </source>
</evidence>
<evidence type="ECO:0000313" key="2">
    <source>
        <dbReference type="EMBL" id="QES88030.1"/>
    </source>
</evidence>
<dbReference type="AlphaFoldDB" id="A0A5P2G2J7"/>
<dbReference type="RefSeq" id="WP_131328917.1">
    <property type="nucleotide sequence ID" value="NZ_CP044016.1"/>
</dbReference>
<dbReference type="Pfam" id="PF13568">
    <property type="entry name" value="OMP_b-brl_2"/>
    <property type="match status" value="1"/>
</dbReference>
<dbReference type="Proteomes" id="UP000292424">
    <property type="component" value="Chromosome"/>
</dbReference>
<keyword evidence="3" id="KW-1185">Reference proteome</keyword>
<evidence type="ECO:0000259" key="1">
    <source>
        <dbReference type="Pfam" id="PF13568"/>
    </source>
</evidence>
<dbReference type="EMBL" id="CP044016">
    <property type="protein sequence ID" value="QES88030.1"/>
    <property type="molecule type" value="Genomic_DNA"/>
</dbReference>
<reference evidence="2 3" key="1">
    <citation type="submission" date="2019-09" db="EMBL/GenBank/DDBJ databases">
        <title>Complete genome sequence of Arachidicoccus sp. B3-10 isolated from apple orchard soil.</title>
        <authorList>
            <person name="Kim H.S."/>
            <person name="Han K.-I."/>
            <person name="Suh M.K."/>
            <person name="Lee K.C."/>
            <person name="Eom M.K."/>
            <person name="Kim J.-S."/>
            <person name="Kang S.W."/>
            <person name="Sin Y."/>
            <person name="Lee J.-S."/>
        </authorList>
    </citation>
    <scope>NUCLEOTIDE SEQUENCE [LARGE SCALE GENOMIC DNA]</scope>
    <source>
        <strain evidence="2 3">B3-10</strain>
    </source>
</reference>
<dbReference type="InterPro" id="IPR025665">
    <property type="entry name" value="Beta-barrel_OMP_2"/>
</dbReference>
<accession>A0A5P2G2J7</accession>
<name>A0A5P2G2J7_9BACT</name>